<reference evidence="1 2" key="1">
    <citation type="submission" date="2016-07" db="EMBL/GenBank/DDBJ databases">
        <title>Draft Genome Sequence of Methylobrevis pamukkalensis PK2.</title>
        <authorList>
            <person name="Vasilenko O.V."/>
            <person name="Doronina N.V."/>
            <person name="Shmareva M.N."/>
            <person name="Tarlachkov S.V."/>
            <person name="Mustakhimov I."/>
            <person name="Trotsenko Y.A."/>
        </authorList>
    </citation>
    <scope>NUCLEOTIDE SEQUENCE [LARGE SCALE GENOMIC DNA]</scope>
    <source>
        <strain evidence="1 2">PK2</strain>
    </source>
</reference>
<gene>
    <name evidence="1" type="ORF">A6302_02489</name>
</gene>
<name>A0A1E3H248_9HYPH</name>
<dbReference type="GO" id="GO:0019068">
    <property type="term" value="P:virion assembly"/>
    <property type="evidence" value="ECO:0007669"/>
    <property type="project" value="InterPro"/>
</dbReference>
<evidence type="ECO:0000313" key="2">
    <source>
        <dbReference type="Proteomes" id="UP000094622"/>
    </source>
</evidence>
<accession>A0A1E3H248</accession>
<proteinExistence type="predicted"/>
<protein>
    <submittedName>
        <fullName evidence="1">Uncharacterized protein</fullName>
    </submittedName>
</protein>
<dbReference type="EMBL" id="MCRJ01000058">
    <property type="protein sequence ID" value="ODN70215.1"/>
    <property type="molecule type" value="Genomic_DNA"/>
</dbReference>
<organism evidence="1 2">
    <name type="scientific">Methylobrevis pamukkalensis</name>
    <dbReference type="NCBI Taxonomy" id="1439726"/>
    <lineage>
        <taxon>Bacteria</taxon>
        <taxon>Pseudomonadati</taxon>
        <taxon>Pseudomonadota</taxon>
        <taxon>Alphaproteobacteria</taxon>
        <taxon>Hyphomicrobiales</taxon>
        <taxon>Pleomorphomonadaceae</taxon>
        <taxon>Methylobrevis</taxon>
    </lineage>
</organism>
<keyword evidence="2" id="KW-1185">Reference proteome</keyword>
<sequence length="104" mass="10965">MARTDLGAAHNAAQFGMWGVPASYIPPGEEAGIACTVIVTRPDAMAGFGDGRAVLGRRVLKVRASEVTPAEGGTFVISTGETVTVRAAPRREDPLRQIWTCEVP</sequence>
<comment type="caution">
    <text evidence="1">The sequence shown here is derived from an EMBL/GenBank/DDBJ whole genome shotgun (WGS) entry which is preliminary data.</text>
</comment>
<dbReference type="RefSeq" id="WP_069307091.1">
    <property type="nucleotide sequence ID" value="NZ_MCRJ01000058.1"/>
</dbReference>
<dbReference type="Pfam" id="PF05354">
    <property type="entry name" value="Phage_attach"/>
    <property type="match status" value="1"/>
</dbReference>
<dbReference type="InterPro" id="IPR008018">
    <property type="entry name" value="Phage_tail_attach_FII"/>
</dbReference>
<dbReference type="AlphaFoldDB" id="A0A1E3H248"/>
<evidence type="ECO:0000313" key="1">
    <source>
        <dbReference type="EMBL" id="ODN70215.1"/>
    </source>
</evidence>
<dbReference type="OrthoDB" id="8410231at2"/>
<dbReference type="Proteomes" id="UP000094622">
    <property type="component" value="Unassembled WGS sequence"/>
</dbReference>